<comment type="catalytic activity">
    <reaction evidence="1">
        <text>S-ubiquitinyl-[E2 ubiquitin-conjugating enzyme]-L-cysteine + [acceptor protein]-L-lysine = [E2 ubiquitin-conjugating enzyme]-L-cysteine + N(6)-ubiquitinyl-[acceptor protein]-L-lysine.</text>
        <dbReference type="EC" id="2.3.2.27"/>
    </reaction>
</comment>
<keyword evidence="14" id="KW-0653">Protein transport</keyword>
<evidence type="ECO:0000256" key="11">
    <source>
        <dbReference type="ARBA" id="ARBA00022771"/>
    </source>
</evidence>
<dbReference type="InterPro" id="IPR027370">
    <property type="entry name" value="Znf-RING_euk"/>
</dbReference>
<organism evidence="22 23">
    <name type="scientific">Phyllosticta capitalensis</name>
    <dbReference type="NCBI Taxonomy" id="121624"/>
    <lineage>
        <taxon>Eukaryota</taxon>
        <taxon>Fungi</taxon>
        <taxon>Dikarya</taxon>
        <taxon>Ascomycota</taxon>
        <taxon>Pezizomycotina</taxon>
        <taxon>Dothideomycetes</taxon>
        <taxon>Dothideomycetes incertae sedis</taxon>
        <taxon>Botryosphaeriales</taxon>
        <taxon>Phyllostictaceae</taxon>
        <taxon>Phyllosticta</taxon>
    </lineage>
</organism>
<dbReference type="SMART" id="SM00184">
    <property type="entry name" value="RING"/>
    <property type="match status" value="2"/>
</dbReference>
<dbReference type="InterPro" id="IPR017907">
    <property type="entry name" value="Znf_RING_CS"/>
</dbReference>
<evidence type="ECO:0000256" key="8">
    <source>
        <dbReference type="ARBA" id="ARBA00022679"/>
    </source>
</evidence>
<keyword evidence="17" id="KW-0576">Peroxisome</keyword>
<dbReference type="PROSITE" id="PS00518">
    <property type="entry name" value="ZF_RING_1"/>
    <property type="match status" value="1"/>
</dbReference>
<dbReference type="PROSITE" id="PS50089">
    <property type="entry name" value="ZF_RING_2"/>
    <property type="match status" value="1"/>
</dbReference>
<dbReference type="SUPFAM" id="SSF57850">
    <property type="entry name" value="RING/U-box"/>
    <property type="match status" value="2"/>
</dbReference>
<sequence length="469" mass="52766">MATCNQALARQLKIELPSWLELRKKFSAPRMDEYLAAAPELTPADPNAITHVDQLLKRLSPEACLQLTKQLAQHLDQDLEALIACRDFAKRDRRVFRLQNGPSALTRVLLITSLYIHSKAFGIGRMLEGFLDDAHDAKILRVSEFRTAAPVVKPAFPSADETCIFCLESMAVDAEDGDVDSMTYDSDAFMEYDDQEHEDEEDADEDENEENEDDDKTEADYNDEDEDEDKTEVDEEDDEDELSMTGMAVQTLCGHVFCMECLEHWIEVDLIQLPTLYDYMRVAPSIVPTNTSNITHVNQLVDPLTTEAQRAAIYKSLDYDHFLVSALTDRAKGVHIQEHLEDILAKVILLLTMHQQHGGYELGKHVEAVVSLAADADILHLADYVEATPYASVSLYRPDPKGERCPFCFESFAPVPPTTDAEEDSDEDFDGGMDEVMMAKTRCGHLMCLDCLETWAKQSVLCPVCRQAL</sequence>
<keyword evidence="12" id="KW-0833">Ubl conjugation pathway</keyword>
<evidence type="ECO:0000259" key="21">
    <source>
        <dbReference type="PROSITE" id="PS50089"/>
    </source>
</evidence>
<keyword evidence="6" id="KW-0813">Transport</keyword>
<evidence type="ECO:0000313" key="23">
    <source>
        <dbReference type="Proteomes" id="UP001492380"/>
    </source>
</evidence>
<dbReference type="InterPro" id="IPR025654">
    <property type="entry name" value="PEX2/10"/>
</dbReference>
<keyword evidence="8" id="KW-0808">Transferase</keyword>
<evidence type="ECO:0000256" key="3">
    <source>
        <dbReference type="ARBA" id="ARBA00004906"/>
    </source>
</evidence>
<dbReference type="InterPro" id="IPR001841">
    <property type="entry name" value="Znf_RING"/>
</dbReference>
<keyword evidence="15" id="KW-1133">Transmembrane helix</keyword>
<dbReference type="Pfam" id="PF13445">
    <property type="entry name" value="zf-RING_UBOX"/>
    <property type="match status" value="1"/>
</dbReference>
<evidence type="ECO:0000256" key="18">
    <source>
        <dbReference type="ARBA" id="ARBA00041230"/>
    </source>
</evidence>
<keyword evidence="10" id="KW-0479">Metal-binding</keyword>
<keyword evidence="11 19" id="KW-0863">Zinc-finger</keyword>
<comment type="caution">
    <text evidence="22">The sequence shown here is derived from an EMBL/GenBank/DDBJ whole genome shotgun (WGS) entry which is preliminary data.</text>
</comment>
<evidence type="ECO:0000256" key="19">
    <source>
        <dbReference type="PROSITE-ProRule" id="PRU00175"/>
    </source>
</evidence>
<evidence type="ECO:0000256" key="13">
    <source>
        <dbReference type="ARBA" id="ARBA00022833"/>
    </source>
</evidence>
<evidence type="ECO:0000256" key="7">
    <source>
        <dbReference type="ARBA" id="ARBA00022593"/>
    </source>
</evidence>
<keyword evidence="23" id="KW-1185">Reference proteome</keyword>
<keyword evidence="7" id="KW-0962">Peroxisome biogenesis</keyword>
<evidence type="ECO:0000256" key="20">
    <source>
        <dbReference type="SAM" id="MobiDB-lite"/>
    </source>
</evidence>
<dbReference type="PANTHER" id="PTHR23350">
    <property type="entry name" value="PEROXISOME ASSEMBLY PROTEIN 10"/>
    <property type="match status" value="1"/>
</dbReference>
<gene>
    <name evidence="22" type="ORF">HDK90DRAFT_515703</name>
</gene>
<evidence type="ECO:0000313" key="22">
    <source>
        <dbReference type="EMBL" id="KAK8222644.1"/>
    </source>
</evidence>
<dbReference type="PANTHER" id="PTHR23350:SF0">
    <property type="entry name" value="PEROXISOME BIOGENESIS FACTOR 10"/>
    <property type="match status" value="1"/>
</dbReference>
<evidence type="ECO:0000256" key="6">
    <source>
        <dbReference type="ARBA" id="ARBA00022448"/>
    </source>
</evidence>
<dbReference type="EMBL" id="JBBWRZ010000015">
    <property type="protein sequence ID" value="KAK8222644.1"/>
    <property type="molecule type" value="Genomic_DNA"/>
</dbReference>
<dbReference type="Pfam" id="PF13639">
    <property type="entry name" value="zf-RING_2"/>
    <property type="match status" value="1"/>
</dbReference>
<keyword evidence="13" id="KW-0862">Zinc</keyword>
<feature type="region of interest" description="Disordered" evidence="20">
    <location>
        <begin position="193"/>
        <end position="242"/>
    </location>
</feature>
<accession>A0ABR1Y8V0</accession>
<evidence type="ECO:0000256" key="16">
    <source>
        <dbReference type="ARBA" id="ARBA00023136"/>
    </source>
</evidence>
<dbReference type="Gene3D" id="3.30.40.10">
    <property type="entry name" value="Zinc/RING finger domain, C3HC4 (zinc finger)"/>
    <property type="match status" value="2"/>
</dbReference>
<evidence type="ECO:0000256" key="4">
    <source>
        <dbReference type="ARBA" id="ARBA00008704"/>
    </source>
</evidence>
<comment type="similarity">
    <text evidence="4">Belongs to the pex2/pex10/pex12 family.</text>
</comment>
<evidence type="ECO:0000256" key="2">
    <source>
        <dbReference type="ARBA" id="ARBA00004585"/>
    </source>
</evidence>
<comment type="pathway">
    <text evidence="3">Protein modification; protein ubiquitination.</text>
</comment>
<keyword evidence="16" id="KW-0472">Membrane</keyword>
<evidence type="ECO:0000256" key="9">
    <source>
        <dbReference type="ARBA" id="ARBA00022692"/>
    </source>
</evidence>
<evidence type="ECO:0000256" key="14">
    <source>
        <dbReference type="ARBA" id="ARBA00022927"/>
    </source>
</evidence>
<evidence type="ECO:0000256" key="10">
    <source>
        <dbReference type="ARBA" id="ARBA00022723"/>
    </source>
</evidence>
<evidence type="ECO:0000256" key="17">
    <source>
        <dbReference type="ARBA" id="ARBA00023140"/>
    </source>
</evidence>
<comment type="subcellular location">
    <subcellularLocation>
        <location evidence="2">Peroxisome membrane</location>
        <topology evidence="2">Multi-pass membrane protein</topology>
    </subcellularLocation>
</comment>
<proteinExistence type="inferred from homology"/>
<dbReference type="Proteomes" id="UP001492380">
    <property type="component" value="Unassembled WGS sequence"/>
</dbReference>
<dbReference type="EC" id="2.3.2.27" evidence="5"/>
<keyword evidence="9" id="KW-0812">Transmembrane</keyword>
<name>A0ABR1Y8V0_9PEZI</name>
<evidence type="ECO:0000256" key="15">
    <source>
        <dbReference type="ARBA" id="ARBA00022989"/>
    </source>
</evidence>
<protein>
    <recommendedName>
        <fullName evidence="5">RING-type E3 ubiquitin transferase</fullName>
        <ecNumber evidence="5">2.3.2.27</ecNumber>
    </recommendedName>
    <alternativeName>
        <fullName evidence="18">Peroxin-10</fullName>
    </alternativeName>
</protein>
<dbReference type="InterPro" id="IPR013083">
    <property type="entry name" value="Znf_RING/FYVE/PHD"/>
</dbReference>
<evidence type="ECO:0000256" key="12">
    <source>
        <dbReference type="ARBA" id="ARBA00022786"/>
    </source>
</evidence>
<feature type="domain" description="RING-type" evidence="21">
    <location>
        <begin position="405"/>
        <end position="466"/>
    </location>
</feature>
<evidence type="ECO:0000256" key="1">
    <source>
        <dbReference type="ARBA" id="ARBA00000900"/>
    </source>
</evidence>
<reference evidence="22 23" key="1">
    <citation type="submission" date="2024-04" db="EMBL/GenBank/DDBJ databases">
        <title>Phyllosticta paracitricarpa is synonymous to the EU quarantine fungus P. citricarpa based on phylogenomic analyses.</title>
        <authorList>
            <consortium name="Lawrence Berkeley National Laboratory"/>
            <person name="Van Ingen-Buijs V.A."/>
            <person name="Van Westerhoven A.C."/>
            <person name="Haridas S."/>
            <person name="Skiadas P."/>
            <person name="Martin F."/>
            <person name="Groenewald J.Z."/>
            <person name="Crous P.W."/>
            <person name="Seidl M.F."/>
        </authorList>
    </citation>
    <scope>NUCLEOTIDE SEQUENCE [LARGE SCALE GENOMIC DNA]</scope>
    <source>
        <strain evidence="22 23">CBS 123374</strain>
    </source>
</reference>
<evidence type="ECO:0000256" key="5">
    <source>
        <dbReference type="ARBA" id="ARBA00012483"/>
    </source>
</evidence>